<accession>A0AAV4CJH3</accession>
<evidence type="ECO:0000256" key="1">
    <source>
        <dbReference type="SAM" id="MobiDB-lite"/>
    </source>
</evidence>
<dbReference type="EMBL" id="BLXT01006409">
    <property type="protein sequence ID" value="GFO31547.1"/>
    <property type="molecule type" value="Genomic_DNA"/>
</dbReference>
<organism evidence="2 3">
    <name type="scientific">Plakobranchus ocellatus</name>
    <dbReference type="NCBI Taxonomy" id="259542"/>
    <lineage>
        <taxon>Eukaryota</taxon>
        <taxon>Metazoa</taxon>
        <taxon>Spiralia</taxon>
        <taxon>Lophotrochozoa</taxon>
        <taxon>Mollusca</taxon>
        <taxon>Gastropoda</taxon>
        <taxon>Heterobranchia</taxon>
        <taxon>Euthyneura</taxon>
        <taxon>Panpulmonata</taxon>
        <taxon>Sacoglossa</taxon>
        <taxon>Placobranchoidea</taxon>
        <taxon>Plakobranchidae</taxon>
        <taxon>Plakobranchus</taxon>
    </lineage>
</organism>
<name>A0AAV4CJH3_9GAST</name>
<evidence type="ECO:0000313" key="3">
    <source>
        <dbReference type="Proteomes" id="UP000735302"/>
    </source>
</evidence>
<proteinExistence type="predicted"/>
<gene>
    <name evidence="2" type="ORF">PoB_005805200</name>
</gene>
<protein>
    <submittedName>
        <fullName evidence="2">Uncharacterized protein</fullName>
    </submittedName>
</protein>
<comment type="caution">
    <text evidence="2">The sequence shown here is derived from an EMBL/GenBank/DDBJ whole genome shotgun (WGS) entry which is preliminary data.</text>
</comment>
<sequence>MNIENIKRIKPITSHSVQCIIPFRWICELNSFKGVHQFTQVTSPPFLREDTAQSPSPVPAASGPIEVPPTSSAIQPQMAKNIAKARIKKKNAFWAAEETSCDGDLSLWDEWLRTQVECHKAKTELAKEQLLQLKSRPSAEYTIF</sequence>
<keyword evidence="3" id="KW-1185">Reference proteome</keyword>
<evidence type="ECO:0000313" key="2">
    <source>
        <dbReference type="EMBL" id="GFO31547.1"/>
    </source>
</evidence>
<dbReference type="Proteomes" id="UP000735302">
    <property type="component" value="Unassembled WGS sequence"/>
</dbReference>
<reference evidence="2 3" key="1">
    <citation type="journal article" date="2021" name="Elife">
        <title>Chloroplast acquisition without the gene transfer in kleptoplastic sea slugs, Plakobranchus ocellatus.</title>
        <authorList>
            <person name="Maeda T."/>
            <person name="Takahashi S."/>
            <person name="Yoshida T."/>
            <person name="Shimamura S."/>
            <person name="Takaki Y."/>
            <person name="Nagai Y."/>
            <person name="Toyoda A."/>
            <person name="Suzuki Y."/>
            <person name="Arimoto A."/>
            <person name="Ishii H."/>
            <person name="Satoh N."/>
            <person name="Nishiyama T."/>
            <person name="Hasebe M."/>
            <person name="Maruyama T."/>
            <person name="Minagawa J."/>
            <person name="Obokata J."/>
            <person name="Shigenobu S."/>
        </authorList>
    </citation>
    <scope>NUCLEOTIDE SEQUENCE [LARGE SCALE GENOMIC DNA]</scope>
</reference>
<dbReference type="AlphaFoldDB" id="A0AAV4CJH3"/>
<feature type="region of interest" description="Disordered" evidence="1">
    <location>
        <begin position="47"/>
        <end position="73"/>
    </location>
</feature>